<keyword evidence="6 9" id="KW-1133">Transmembrane helix</keyword>
<evidence type="ECO:0000256" key="8">
    <source>
        <dbReference type="SAM" id="MobiDB-lite"/>
    </source>
</evidence>
<feature type="transmembrane region" description="Helical" evidence="9">
    <location>
        <begin position="241"/>
        <end position="263"/>
    </location>
</feature>
<keyword evidence="5 9" id="KW-0812">Transmembrane</keyword>
<dbReference type="AlphaFoldDB" id="A0A2J7THM1"/>
<dbReference type="Proteomes" id="UP000236286">
    <property type="component" value="Unassembled WGS sequence"/>
</dbReference>
<feature type="compositionally biased region" description="Basic and acidic residues" evidence="8">
    <location>
        <begin position="497"/>
        <end position="509"/>
    </location>
</feature>
<accession>A0A2J7THM1</accession>
<feature type="transmembrane region" description="Helical" evidence="9">
    <location>
        <begin position="350"/>
        <end position="370"/>
    </location>
</feature>
<feature type="transmembrane region" description="Helical" evidence="9">
    <location>
        <begin position="183"/>
        <end position="206"/>
    </location>
</feature>
<dbReference type="Pfam" id="PF01594">
    <property type="entry name" value="AI-2E_transport"/>
    <property type="match status" value="1"/>
</dbReference>
<keyword evidence="3" id="KW-0813">Transport</keyword>
<dbReference type="PANTHER" id="PTHR21716:SF53">
    <property type="entry name" value="PERMEASE PERM-RELATED"/>
    <property type="match status" value="1"/>
</dbReference>
<feature type="transmembrane region" description="Helical" evidence="9">
    <location>
        <begin position="311"/>
        <end position="330"/>
    </location>
</feature>
<dbReference type="InterPro" id="IPR002549">
    <property type="entry name" value="AI-2E-like"/>
</dbReference>
<dbReference type="GO" id="GO:0005886">
    <property type="term" value="C:plasma membrane"/>
    <property type="evidence" value="ECO:0007669"/>
    <property type="project" value="UniProtKB-SubCell"/>
</dbReference>
<evidence type="ECO:0000256" key="2">
    <source>
        <dbReference type="ARBA" id="ARBA00009773"/>
    </source>
</evidence>
<keyword evidence="4" id="KW-1003">Cell membrane</keyword>
<name>A0A2J7THM1_METSI</name>
<evidence type="ECO:0000256" key="4">
    <source>
        <dbReference type="ARBA" id="ARBA00022475"/>
    </source>
</evidence>
<sequence>MSEPFDVPRTRPSDERDITRTLDMLATLMIATLCIVALYAARSVFVPIAIAVLLSFVLSPPVRLLRGLGLNRVVAVLIVVIASLAVTFAISAALTRQVSDLAVDLPKYQATITSKVASARELVAANGLMEKGASLFQGLGALGHKSGGDRAAAPAPEHDEGPKPIPVEVREAGPTPLSMLQTIVGTALSPLETIAIVVIFAIFILLQREDLRNRFISLVGTRDLQRTTVAMNDAAERLSRFFLAQTLLNAAFGVVVAAGLYVIGVPGPLLFGMIGFLMRFVPYIGAIVAAGLPVALAAAVDPGWTMALETLALFLVLELAVGQFIEPLLYGRNTGLSPIAVVVAATFWTWLWGPVGLVLSTPLTVCLVVLGRHVEQLNFLDVILGDAPALTPVEHFYQRMLVGDASEVADQAEAFLKVGPLISYYDEVALNGLLMAEADFRRGVLPEGRQKRIKEAIDEMIDDLADHTDEAPAQPPSREPPVADIGESQAPLALEPPPDHAPPEPEPGRKPVLCIAGRHPLDEAAAGLLAQILEKHGFRAKVEPADILRIGGILNLVGSGAQMICLSYLGSEASAAQVRYAIRRLRRRLPDAKIIVGFWRCEAERAGELCGQIRADACVTSLAEAASFFVAEANAQKAVIASPSAAPVLAGAA</sequence>
<organism evidence="10 11">
    <name type="scientific">Methylocella silvestris</name>
    <dbReference type="NCBI Taxonomy" id="199596"/>
    <lineage>
        <taxon>Bacteria</taxon>
        <taxon>Pseudomonadati</taxon>
        <taxon>Pseudomonadota</taxon>
        <taxon>Alphaproteobacteria</taxon>
        <taxon>Hyphomicrobiales</taxon>
        <taxon>Beijerinckiaceae</taxon>
        <taxon>Methylocella</taxon>
    </lineage>
</organism>
<gene>
    <name evidence="10" type="ORF">CR492_09125</name>
</gene>
<evidence type="ECO:0000256" key="3">
    <source>
        <dbReference type="ARBA" id="ARBA00022448"/>
    </source>
</evidence>
<feature type="transmembrane region" description="Helical" evidence="9">
    <location>
        <begin position="45"/>
        <end position="62"/>
    </location>
</feature>
<feature type="transmembrane region" description="Helical" evidence="9">
    <location>
        <begin position="269"/>
        <end position="299"/>
    </location>
</feature>
<dbReference type="EMBL" id="PDZR01000008">
    <property type="protein sequence ID" value="PNG26274.1"/>
    <property type="molecule type" value="Genomic_DNA"/>
</dbReference>
<comment type="subcellular location">
    <subcellularLocation>
        <location evidence="1">Cell membrane</location>
        <topology evidence="1">Multi-pass membrane protein</topology>
    </subcellularLocation>
</comment>
<evidence type="ECO:0000256" key="5">
    <source>
        <dbReference type="ARBA" id="ARBA00022692"/>
    </source>
</evidence>
<dbReference type="RefSeq" id="WP_102843439.1">
    <property type="nucleotide sequence ID" value="NZ_PDZR01000008.1"/>
</dbReference>
<comment type="similarity">
    <text evidence="2">Belongs to the autoinducer-2 exporter (AI-2E) (TC 2.A.86) family.</text>
</comment>
<proteinExistence type="inferred from homology"/>
<evidence type="ECO:0000256" key="9">
    <source>
        <dbReference type="SAM" id="Phobius"/>
    </source>
</evidence>
<evidence type="ECO:0000256" key="6">
    <source>
        <dbReference type="ARBA" id="ARBA00022989"/>
    </source>
</evidence>
<feature type="region of interest" description="Disordered" evidence="8">
    <location>
        <begin position="489"/>
        <end position="513"/>
    </location>
</feature>
<evidence type="ECO:0000313" key="10">
    <source>
        <dbReference type="EMBL" id="PNG26274.1"/>
    </source>
</evidence>
<evidence type="ECO:0000256" key="7">
    <source>
        <dbReference type="ARBA" id="ARBA00023136"/>
    </source>
</evidence>
<feature type="region of interest" description="Disordered" evidence="8">
    <location>
        <begin position="146"/>
        <end position="166"/>
    </location>
</feature>
<protein>
    <submittedName>
        <fullName evidence="10">Transporter</fullName>
    </submittedName>
</protein>
<feature type="transmembrane region" description="Helical" evidence="9">
    <location>
        <begin position="74"/>
        <end position="94"/>
    </location>
</feature>
<keyword evidence="7 9" id="KW-0472">Membrane</keyword>
<evidence type="ECO:0000256" key="1">
    <source>
        <dbReference type="ARBA" id="ARBA00004651"/>
    </source>
</evidence>
<dbReference type="OrthoDB" id="9799225at2"/>
<comment type="caution">
    <text evidence="10">The sequence shown here is derived from an EMBL/GenBank/DDBJ whole genome shotgun (WGS) entry which is preliminary data.</text>
</comment>
<reference evidence="10 11" key="1">
    <citation type="submission" date="2017-10" db="EMBL/GenBank/DDBJ databases">
        <title>Genome announcement of Methylocella silvestris TVC from permafrost.</title>
        <authorList>
            <person name="Wang J."/>
            <person name="Geng K."/>
            <person name="Ul-Haque F."/>
            <person name="Crombie A.T."/>
            <person name="Street L.E."/>
            <person name="Wookey P.A."/>
            <person name="Murrell J.C."/>
            <person name="Pratscher J."/>
        </authorList>
    </citation>
    <scope>NUCLEOTIDE SEQUENCE [LARGE SCALE GENOMIC DNA]</scope>
    <source>
        <strain evidence="10 11">TVC</strain>
    </source>
</reference>
<feature type="transmembrane region" description="Helical" evidence="9">
    <location>
        <begin position="21"/>
        <end position="39"/>
    </location>
</feature>
<dbReference type="PANTHER" id="PTHR21716">
    <property type="entry name" value="TRANSMEMBRANE PROTEIN"/>
    <property type="match status" value="1"/>
</dbReference>
<evidence type="ECO:0000313" key="11">
    <source>
        <dbReference type="Proteomes" id="UP000236286"/>
    </source>
</evidence>